<evidence type="ECO:0000313" key="9">
    <source>
        <dbReference type="Proteomes" id="UP000176365"/>
    </source>
</evidence>
<feature type="transmembrane region" description="Helical" evidence="6">
    <location>
        <begin position="142"/>
        <end position="164"/>
    </location>
</feature>
<dbReference type="InterPro" id="IPR007267">
    <property type="entry name" value="GtrA_DPMS_TM"/>
</dbReference>
<dbReference type="EMBL" id="MHRW01000002">
    <property type="protein sequence ID" value="OHA31515.1"/>
    <property type="molecule type" value="Genomic_DNA"/>
</dbReference>
<evidence type="ECO:0000256" key="1">
    <source>
        <dbReference type="ARBA" id="ARBA00004141"/>
    </source>
</evidence>
<feature type="domain" description="GtrA/DPMS transmembrane" evidence="7">
    <location>
        <begin position="73"/>
        <end position="200"/>
    </location>
</feature>
<dbReference type="PANTHER" id="PTHR38459:SF1">
    <property type="entry name" value="PROPHAGE BACTOPRENOL-LINKED GLUCOSE TRANSLOCASE HOMOLOG"/>
    <property type="match status" value="1"/>
</dbReference>
<dbReference type="InterPro" id="IPR051401">
    <property type="entry name" value="GtrA_CellWall_Glycosyl"/>
</dbReference>
<feature type="transmembrane region" description="Helical" evidence="6">
    <location>
        <begin position="9"/>
        <end position="27"/>
    </location>
</feature>
<evidence type="ECO:0000256" key="6">
    <source>
        <dbReference type="SAM" id="Phobius"/>
    </source>
</evidence>
<feature type="transmembrane region" description="Helical" evidence="6">
    <location>
        <begin position="101"/>
        <end position="122"/>
    </location>
</feature>
<keyword evidence="3 6" id="KW-0812">Transmembrane</keyword>
<keyword evidence="5 6" id="KW-0472">Membrane</keyword>
<evidence type="ECO:0000256" key="3">
    <source>
        <dbReference type="ARBA" id="ARBA00022692"/>
    </source>
</evidence>
<dbReference type="GO" id="GO:0000271">
    <property type="term" value="P:polysaccharide biosynthetic process"/>
    <property type="evidence" value="ECO:0007669"/>
    <property type="project" value="InterPro"/>
</dbReference>
<dbReference type="Proteomes" id="UP000176365">
    <property type="component" value="Unassembled WGS sequence"/>
</dbReference>
<reference evidence="8 9" key="1">
    <citation type="journal article" date="2016" name="Nat. Commun.">
        <title>Thousands of microbial genomes shed light on interconnected biogeochemical processes in an aquifer system.</title>
        <authorList>
            <person name="Anantharaman K."/>
            <person name="Brown C.T."/>
            <person name="Hug L.A."/>
            <person name="Sharon I."/>
            <person name="Castelle C.J."/>
            <person name="Probst A.J."/>
            <person name="Thomas B.C."/>
            <person name="Singh A."/>
            <person name="Wilkins M.J."/>
            <person name="Karaoz U."/>
            <person name="Brodie E.L."/>
            <person name="Williams K.H."/>
            <person name="Hubbard S.S."/>
            <person name="Banfield J.F."/>
        </authorList>
    </citation>
    <scope>NUCLEOTIDE SEQUENCE [LARGE SCALE GENOMIC DNA]</scope>
</reference>
<dbReference type="Pfam" id="PF04138">
    <property type="entry name" value="GtrA_DPMS_TM"/>
    <property type="match status" value="1"/>
</dbReference>
<comment type="caution">
    <text evidence="8">The sequence shown here is derived from an EMBL/GenBank/DDBJ whole genome shotgun (WGS) entry which is preliminary data.</text>
</comment>
<comment type="subcellular location">
    <subcellularLocation>
        <location evidence="1">Membrane</location>
        <topology evidence="1">Multi-pass membrane protein</topology>
    </subcellularLocation>
</comment>
<organism evidence="8 9">
    <name type="scientific">Candidatus Taylorbacteria bacterium RIFCSPLOWO2_01_FULL_44_26</name>
    <dbReference type="NCBI Taxonomy" id="1802318"/>
    <lineage>
        <taxon>Bacteria</taxon>
        <taxon>Candidatus Tayloriibacteriota</taxon>
    </lineage>
</organism>
<sequence>MTRFTKRDLLFSIATGLITGFIGWKILEFLKVPEFQSISWSVLIVLVPIAWILGVLLGYFLGRWFAFFIQFGKFAAIGFTNAAVDFGVLNMLIVLTGASTGLAYAPVKALAFLAAVIPSYFWNKFWAFNSRTGLAGFEFAKFLSVAVIAIFVNTAAASLVVLFIDPLFGTTAEQWANIGAAVGSGVALIFSFLGFKFAVFRR</sequence>
<feature type="transmembrane region" description="Helical" evidence="6">
    <location>
        <begin position="39"/>
        <end position="62"/>
    </location>
</feature>
<proteinExistence type="inferred from homology"/>
<evidence type="ECO:0000313" key="8">
    <source>
        <dbReference type="EMBL" id="OHA31515.1"/>
    </source>
</evidence>
<evidence type="ECO:0000259" key="7">
    <source>
        <dbReference type="Pfam" id="PF04138"/>
    </source>
</evidence>
<comment type="similarity">
    <text evidence="2">Belongs to the GtrA family.</text>
</comment>
<evidence type="ECO:0000256" key="4">
    <source>
        <dbReference type="ARBA" id="ARBA00022989"/>
    </source>
</evidence>
<dbReference type="AlphaFoldDB" id="A0A1G2N5S9"/>
<feature type="transmembrane region" description="Helical" evidence="6">
    <location>
        <begin position="74"/>
        <end position="95"/>
    </location>
</feature>
<protein>
    <recommendedName>
        <fullName evidence="7">GtrA/DPMS transmembrane domain-containing protein</fullName>
    </recommendedName>
</protein>
<dbReference type="PANTHER" id="PTHR38459">
    <property type="entry name" value="PROPHAGE BACTOPRENOL-LINKED GLUCOSE TRANSLOCASE HOMOLOG"/>
    <property type="match status" value="1"/>
</dbReference>
<feature type="transmembrane region" description="Helical" evidence="6">
    <location>
        <begin position="176"/>
        <end position="199"/>
    </location>
</feature>
<keyword evidence="4 6" id="KW-1133">Transmembrane helix</keyword>
<gene>
    <name evidence="8" type="ORF">A3B11_00965</name>
</gene>
<evidence type="ECO:0000256" key="2">
    <source>
        <dbReference type="ARBA" id="ARBA00009399"/>
    </source>
</evidence>
<accession>A0A1G2N5S9</accession>
<evidence type="ECO:0000256" key="5">
    <source>
        <dbReference type="ARBA" id="ARBA00023136"/>
    </source>
</evidence>
<dbReference type="GO" id="GO:0005886">
    <property type="term" value="C:plasma membrane"/>
    <property type="evidence" value="ECO:0007669"/>
    <property type="project" value="TreeGrafter"/>
</dbReference>
<name>A0A1G2N5S9_9BACT</name>